<dbReference type="AlphaFoldDB" id="A0A1J7JY12"/>
<feature type="transmembrane region" description="Helical" evidence="1">
    <location>
        <begin position="53"/>
        <end position="75"/>
    </location>
</feature>
<keyword evidence="1" id="KW-0472">Membrane</keyword>
<protein>
    <submittedName>
        <fullName evidence="2">Uncharacterized protein</fullName>
    </submittedName>
</protein>
<reference evidence="2 3" key="1">
    <citation type="submission" date="2016-10" db="EMBL/GenBank/DDBJ databases">
        <title>Draft genome sequence of Coniochaeta ligniaria NRRL30616, a lignocellulolytic fungus for bioabatement of inhibitors in plant biomass hydrolysates.</title>
        <authorList>
            <consortium name="DOE Joint Genome Institute"/>
            <person name="Jimenez D.J."/>
            <person name="Hector R.E."/>
            <person name="Riley R."/>
            <person name="Sun H."/>
            <person name="Grigoriev I.V."/>
            <person name="Van Elsas J.D."/>
            <person name="Nichols N.N."/>
        </authorList>
    </citation>
    <scope>NUCLEOTIDE SEQUENCE [LARGE SCALE GENOMIC DNA]</scope>
    <source>
        <strain evidence="2 3">NRRL 30616</strain>
    </source>
</reference>
<dbReference type="OrthoDB" id="5378430at2759"/>
<evidence type="ECO:0000256" key="1">
    <source>
        <dbReference type="SAM" id="Phobius"/>
    </source>
</evidence>
<keyword evidence="1" id="KW-0812">Transmembrane</keyword>
<gene>
    <name evidence="2" type="ORF">CONLIGDRAFT_1056</name>
</gene>
<proteinExistence type="predicted"/>
<keyword evidence="3" id="KW-1185">Reference proteome</keyword>
<keyword evidence="1" id="KW-1133">Transmembrane helix</keyword>
<dbReference type="EMBL" id="KV875093">
    <property type="protein sequence ID" value="OIW34316.1"/>
    <property type="molecule type" value="Genomic_DNA"/>
</dbReference>
<organism evidence="2 3">
    <name type="scientific">Coniochaeta ligniaria NRRL 30616</name>
    <dbReference type="NCBI Taxonomy" id="1408157"/>
    <lineage>
        <taxon>Eukaryota</taxon>
        <taxon>Fungi</taxon>
        <taxon>Dikarya</taxon>
        <taxon>Ascomycota</taxon>
        <taxon>Pezizomycotina</taxon>
        <taxon>Sordariomycetes</taxon>
        <taxon>Sordariomycetidae</taxon>
        <taxon>Coniochaetales</taxon>
        <taxon>Coniochaetaceae</taxon>
        <taxon>Coniochaeta</taxon>
    </lineage>
</organism>
<dbReference type="InParanoid" id="A0A1J7JY12"/>
<sequence>MVPERHDHLHIYSRPGFAISCWNVAGHDNLALHFVSTYKLPSLKTFVVFPRSALVWAVTIVMLLVLPAQLAVPIATGSVTWVPSYAFDSLNTSSAVLGSATWGYRWDWFRSYENVRRFIVEEAAGLENLESWLVPSDATGDDAERRVPAARRPLLGFRDLRNGTKFEQVTVPVLRINSVAWVDPQDLDASLIRVVTDNTGSINISRPNNPLRITPEGIAVPLNTSAWSAFTERLSDAPHSATYTEPIPVVVPLVNGVRVYIWLAMHLSLTFASPCLWGLHSQSGRPVMIDYVLALLFLDNSEVLKDER</sequence>
<evidence type="ECO:0000313" key="2">
    <source>
        <dbReference type="EMBL" id="OIW34316.1"/>
    </source>
</evidence>
<name>A0A1J7JY12_9PEZI</name>
<dbReference type="Proteomes" id="UP000182658">
    <property type="component" value="Unassembled WGS sequence"/>
</dbReference>
<accession>A0A1J7JY12</accession>
<evidence type="ECO:0000313" key="3">
    <source>
        <dbReference type="Proteomes" id="UP000182658"/>
    </source>
</evidence>